<protein>
    <recommendedName>
        <fullName evidence="2">Enoyl reductase (ER) domain-containing protein</fullName>
    </recommendedName>
</protein>
<keyword evidence="1" id="KW-0560">Oxidoreductase</keyword>
<evidence type="ECO:0000256" key="1">
    <source>
        <dbReference type="ARBA" id="ARBA00023002"/>
    </source>
</evidence>
<dbReference type="PANTHER" id="PTHR11695:SF294">
    <property type="entry name" value="RETICULON-4-INTERACTING PROTEIN 1, MITOCHONDRIAL"/>
    <property type="match status" value="1"/>
</dbReference>
<dbReference type="InterPro" id="IPR011032">
    <property type="entry name" value="GroES-like_sf"/>
</dbReference>
<dbReference type="SMART" id="SM00829">
    <property type="entry name" value="PKS_ER"/>
    <property type="match status" value="1"/>
</dbReference>
<dbReference type="Pfam" id="PF13602">
    <property type="entry name" value="ADH_zinc_N_2"/>
    <property type="match status" value="1"/>
</dbReference>
<sequence>MSETMRAWQATAYGPTKDALSLATIPRPVPGPGELRLRVQAASLNPIDYKLVHGALRRVQPLSFPVSIGFDASGIVDAVGAGVTAFRVGDPVFVRASRDTLGAFAEYSVQPERFVAHRPANIDAIGAASLPLVALTTVQGLVDRAQVHAGERILIHAGSGGLGSFAIQYAKALGMIVETTTSSRNAEWVQALGADRVICYDRDDLRARGAIYDVVFDTLGGAHTLEAFELLKSGGAVVSVAGPPDREMAARFAGSFVVKLAMRWMARKVYAAANRKQARYFRYLTESSGAQLAHIAAMVELGTVHPVVDRVFDFEQGLAAFDYLEAGRAKGKVVLKMRG</sequence>
<dbReference type="OrthoDB" id="9787435at2"/>
<dbReference type="InterPro" id="IPR002364">
    <property type="entry name" value="Quin_OxRdtase/zeta-crystal_CS"/>
</dbReference>
<evidence type="ECO:0000259" key="2">
    <source>
        <dbReference type="SMART" id="SM00829"/>
    </source>
</evidence>
<accession>A0A091AUF5</accession>
<dbReference type="InterPro" id="IPR036291">
    <property type="entry name" value="NAD(P)-bd_dom_sf"/>
</dbReference>
<dbReference type="PROSITE" id="PS01162">
    <property type="entry name" value="QOR_ZETA_CRYSTAL"/>
    <property type="match status" value="1"/>
</dbReference>
<dbReference type="GO" id="GO:0016491">
    <property type="term" value="F:oxidoreductase activity"/>
    <property type="evidence" value="ECO:0007669"/>
    <property type="project" value="UniProtKB-KW"/>
</dbReference>
<dbReference type="RefSeq" id="WP_022969909.1">
    <property type="nucleotide sequence ID" value="NZ_ATVD01000004.1"/>
</dbReference>
<dbReference type="InterPro" id="IPR013154">
    <property type="entry name" value="ADH-like_N"/>
</dbReference>
<dbReference type="SUPFAM" id="SSF50129">
    <property type="entry name" value="GroES-like"/>
    <property type="match status" value="1"/>
</dbReference>
<feature type="domain" description="Enoyl reductase (ER)" evidence="2">
    <location>
        <begin position="15"/>
        <end position="335"/>
    </location>
</feature>
<comment type="caution">
    <text evidence="3">The sequence shown here is derived from an EMBL/GenBank/DDBJ whole genome shotgun (WGS) entry which is preliminary data.</text>
</comment>
<name>A0A091AUF5_9GAMM</name>
<dbReference type="PATRIC" id="fig|1121015.4.peg.1891"/>
<dbReference type="Pfam" id="PF08240">
    <property type="entry name" value="ADH_N"/>
    <property type="match status" value="1"/>
</dbReference>
<dbReference type="InterPro" id="IPR020843">
    <property type="entry name" value="ER"/>
</dbReference>
<keyword evidence="4" id="KW-1185">Reference proteome</keyword>
<dbReference type="Gene3D" id="3.90.180.10">
    <property type="entry name" value="Medium-chain alcohol dehydrogenases, catalytic domain"/>
    <property type="match status" value="1"/>
</dbReference>
<evidence type="ECO:0000313" key="4">
    <source>
        <dbReference type="Proteomes" id="UP000029385"/>
    </source>
</evidence>
<dbReference type="CDD" id="cd05289">
    <property type="entry name" value="MDR_like_2"/>
    <property type="match status" value="1"/>
</dbReference>
<organism evidence="3 4">
    <name type="scientific">Arenimonas oryziterrae DSM 21050 = YC6267</name>
    <dbReference type="NCBI Taxonomy" id="1121015"/>
    <lineage>
        <taxon>Bacteria</taxon>
        <taxon>Pseudomonadati</taxon>
        <taxon>Pseudomonadota</taxon>
        <taxon>Gammaproteobacteria</taxon>
        <taxon>Lysobacterales</taxon>
        <taxon>Lysobacteraceae</taxon>
        <taxon>Arenimonas</taxon>
    </lineage>
</organism>
<proteinExistence type="predicted"/>
<dbReference type="InterPro" id="IPR050700">
    <property type="entry name" value="YIM1/Zinc_Alcohol_DH_Fams"/>
</dbReference>
<dbReference type="PANTHER" id="PTHR11695">
    <property type="entry name" value="ALCOHOL DEHYDROGENASE RELATED"/>
    <property type="match status" value="1"/>
</dbReference>
<gene>
    <name evidence="3" type="ORF">N789_12080</name>
</gene>
<dbReference type="Gene3D" id="3.40.50.720">
    <property type="entry name" value="NAD(P)-binding Rossmann-like Domain"/>
    <property type="match status" value="1"/>
</dbReference>
<dbReference type="GO" id="GO:0008270">
    <property type="term" value="F:zinc ion binding"/>
    <property type="evidence" value="ECO:0007669"/>
    <property type="project" value="InterPro"/>
</dbReference>
<dbReference type="SUPFAM" id="SSF51735">
    <property type="entry name" value="NAD(P)-binding Rossmann-fold domains"/>
    <property type="match status" value="1"/>
</dbReference>
<dbReference type="Proteomes" id="UP000029385">
    <property type="component" value="Unassembled WGS sequence"/>
</dbReference>
<dbReference type="EMBL" id="AVCI01000007">
    <property type="protein sequence ID" value="KFN42862.1"/>
    <property type="molecule type" value="Genomic_DNA"/>
</dbReference>
<dbReference type="AlphaFoldDB" id="A0A091AUF5"/>
<reference evidence="3 4" key="1">
    <citation type="submission" date="2013-09" db="EMBL/GenBank/DDBJ databases">
        <title>Genome sequencing of Arenimonas oryziterrae.</title>
        <authorList>
            <person name="Chen F."/>
            <person name="Wang G."/>
        </authorList>
    </citation>
    <scope>NUCLEOTIDE SEQUENCE [LARGE SCALE GENOMIC DNA]</scope>
    <source>
        <strain evidence="3 4">YC6267</strain>
    </source>
</reference>
<evidence type="ECO:0000313" key="3">
    <source>
        <dbReference type="EMBL" id="KFN42862.1"/>
    </source>
</evidence>
<dbReference type="eggNOG" id="COG0604">
    <property type="taxonomic scope" value="Bacteria"/>
</dbReference>